<sequence>MEIKFRNYQENHLSVPSITTQPDINKVEGGGSAIDQRSGLSWSHTCPGIMVGHAHIQMRDREQHGVLGSRGCA</sequence>
<protein>
    <submittedName>
        <fullName evidence="1">Uncharacterized protein</fullName>
    </submittedName>
</protein>
<dbReference type="AlphaFoldDB" id="A0A0B2R8Z1"/>
<evidence type="ECO:0000313" key="1">
    <source>
        <dbReference type="EMBL" id="KHN28388.1"/>
    </source>
</evidence>
<proteinExistence type="predicted"/>
<accession>A0A0B2R8Z1</accession>
<gene>
    <name evidence="1" type="ORF">glysoja_039328</name>
</gene>
<dbReference type="Proteomes" id="UP000053555">
    <property type="component" value="Unassembled WGS sequence"/>
</dbReference>
<dbReference type="EMBL" id="KN652840">
    <property type="protein sequence ID" value="KHN28388.1"/>
    <property type="molecule type" value="Genomic_DNA"/>
</dbReference>
<reference evidence="1" key="1">
    <citation type="submission" date="2014-07" db="EMBL/GenBank/DDBJ databases">
        <title>Identification of a novel salt tolerance gene in wild soybean by whole-genome sequencing.</title>
        <authorList>
            <person name="Lam H.-M."/>
            <person name="Qi X."/>
            <person name="Li M.-W."/>
            <person name="Liu X."/>
            <person name="Xie M."/>
            <person name="Ni M."/>
            <person name="Xu X."/>
        </authorList>
    </citation>
    <scope>NUCLEOTIDE SEQUENCE [LARGE SCALE GENOMIC DNA]</scope>
    <source>
        <tissue evidence="1">Root</tissue>
    </source>
</reference>
<organism evidence="1">
    <name type="scientific">Glycine soja</name>
    <name type="common">Wild soybean</name>
    <dbReference type="NCBI Taxonomy" id="3848"/>
    <lineage>
        <taxon>Eukaryota</taxon>
        <taxon>Viridiplantae</taxon>
        <taxon>Streptophyta</taxon>
        <taxon>Embryophyta</taxon>
        <taxon>Tracheophyta</taxon>
        <taxon>Spermatophyta</taxon>
        <taxon>Magnoliopsida</taxon>
        <taxon>eudicotyledons</taxon>
        <taxon>Gunneridae</taxon>
        <taxon>Pentapetalae</taxon>
        <taxon>rosids</taxon>
        <taxon>fabids</taxon>
        <taxon>Fabales</taxon>
        <taxon>Fabaceae</taxon>
        <taxon>Papilionoideae</taxon>
        <taxon>50 kb inversion clade</taxon>
        <taxon>NPAAA clade</taxon>
        <taxon>indigoferoid/millettioid clade</taxon>
        <taxon>Phaseoleae</taxon>
        <taxon>Glycine</taxon>
        <taxon>Glycine subgen. Soja</taxon>
    </lineage>
</organism>
<name>A0A0B2R8Z1_GLYSO</name>